<keyword evidence="3" id="KW-1185">Reference proteome</keyword>
<gene>
    <name evidence="2" type="ORF">FL583_10010</name>
</gene>
<organism evidence="2 3">
    <name type="scientific">Cryptosporangium phraense</name>
    <dbReference type="NCBI Taxonomy" id="2593070"/>
    <lineage>
        <taxon>Bacteria</taxon>
        <taxon>Bacillati</taxon>
        <taxon>Actinomycetota</taxon>
        <taxon>Actinomycetes</taxon>
        <taxon>Cryptosporangiales</taxon>
        <taxon>Cryptosporangiaceae</taxon>
        <taxon>Cryptosporangium</taxon>
    </lineage>
</organism>
<dbReference type="EMBL" id="VIRS01000005">
    <property type="protein sequence ID" value="TQS45406.1"/>
    <property type="molecule type" value="Genomic_DNA"/>
</dbReference>
<name>A0A545AVP9_9ACTN</name>
<evidence type="ECO:0000313" key="3">
    <source>
        <dbReference type="Proteomes" id="UP000317982"/>
    </source>
</evidence>
<evidence type="ECO:0000256" key="1">
    <source>
        <dbReference type="SAM" id="MobiDB-lite"/>
    </source>
</evidence>
<dbReference type="AlphaFoldDB" id="A0A545AVP9"/>
<sequence>MSPIGVSTGQRGCAVSQQCATRPHGRTAGQAPIRYDRFIRYVPHINCRCQGLRDMTPRPILVALAVTTALSGALLGAPAAPAASGAVTRGVSDPPPANPYTGMVSNPKQVDWGFWRGKLAADGRARQATLRTAHKVRDPRALAVQRVEPILAEEKEPERTLGSNDKTASAEAIPHFGTSAGRVPSAHVVGNLAAGPTAVKVPKGAEDNGSIPKANEIVLPSPQTRRTTTGRIGDGPHGYAGDKKGDYDFYRIRHVKAGERLLIDVDTPNSDDATQSKLDSVLTLWDSHGKSIAVNDDDGETLDSRIAINVPADGDYYASVGAYDSPSPRDPFDSASGRGAGSEGDYSITFGLDADDIDYYSLDLRPGDILGASVTGAAHELAVRDPEGHLRVQSRIDQSGVYPPTSPLPGGGNAVLAHVADLAGRHTIAVSAGSGHYDLTLQVYRPAAESRGASTVQTIFLDFDGAQVNTKIWGGAGVRTLSPFRSFLGRWGLSARDENAAIDAVVATVRENLQGDFGSRAEVRLLNSRDNADPWGQPNVSRAIIGGTQDESGLATVGISQSVDPGNFDTQESALVMLDDMSAPGGFRNTSNPSLLAYFGPKSDRIKFVGEAVGNAVSHEIGHYLGSWHTSANDDKADLMDQGGNFAQLWGVGKDGLGGTADDVDVDYGRDVFDPVEGFSGTQNAGANTQWGLTTTRH</sequence>
<feature type="region of interest" description="Disordered" evidence="1">
    <location>
        <begin position="679"/>
        <end position="698"/>
    </location>
</feature>
<comment type="caution">
    <text evidence="2">The sequence shown here is derived from an EMBL/GenBank/DDBJ whole genome shotgun (WGS) entry which is preliminary data.</text>
</comment>
<dbReference type="OrthoDB" id="227529at2"/>
<proteinExistence type="predicted"/>
<dbReference type="SUPFAM" id="SSF55486">
    <property type="entry name" value="Metalloproteases ('zincins'), catalytic domain"/>
    <property type="match status" value="1"/>
</dbReference>
<protein>
    <submittedName>
        <fullName evidence="2">Uncharacterized protein</fullName>
    </submittedName>
</protein>
<dbReference type="Proteomes" id="UP000317982">
    <property type="component" value="Unassembled WGS sequence"/>
</dbReference>
<evidence type="ECO:0000313" key="2">
    <source>
        <dbReference type="EMBL" id="TQS45406.1"/>
    </source>
</evidence>
<dbReference type="Gene3D" id="2.60.120.380">
    <property type="match status" value="1"/>
</dbReference>
<dbReference type="InParanoid" id="A0A545AVP9"/>
<feature type="compositionally biased region" description="Polar residues" evidence="1">
    <location>
        <begin position="680"/>
        <end position="698"/>
    </location>
</feature>
<accession>A0A545AVP9</accession>
<reference evidence="2 3" key="1">
    <citation type="submission" date="2019-07" db="EMBL/GenBank/DDBJ databases">
        <title>Cryptosporangium phraense sp. nov., isolated from plant litter.</title>
        <authorList>
            <person name="Suriyachadkun C."/>
        </authorList>
    </citation>
    <scope>NUCLEOTIDE SEQUENCE [LARGE SCALE GENOMIC DNA]</scope>
    <source>
        <strain evidence="2 3">A-T 5661</strain>
    </source>
</reference>
<feature type="region of interest" description="Disordered" evidence="1">
    <location>
        <begin position="322"/>
        <end position="342"/>
    </location>
</feature>